<reference evidence="2 3" key="1">
    <citation type="submission" date="2019-09" db="EMBL/GenBank/DDBJ databases">
        <title>Chitinophaga ginsengihumi sp. nov., isolated from soil of ginseng rhizosphere.</title>
        <authorList>
            <person name="Lee J."/>
        </authorList>
    </citation>
    <scope>NUCLEOTIDE SEQUENCE [LARGE SCALE GENOMIC DNA]</scope>
    <source>
        <strain evidence="2 3">BN140078</strain>
    </source>
</reference>
<name>A0A5B2W3P5_9BACT</name>
<accession>A0A5B2W3P5</accession>
<dbReference type="RefSeq" id="WP_149836295.1">
    <property type="nucleotide sequence ID" value="NZ_VUOC01000001.1"/>
</dbReference>
<proteinExistence type="predicted"/>
<dbReference type="Proteomes" id="UP000324611">
    <property type="component" value="Unassembled WGS sequence"/>
</dbReference>
<reference evidence="2 3" key="2">
    <citation type="submission" date="2019-09" db="EMBL/GenBank/DDBJ databases">
        <authorList>
            <person name="Jin C."/>
        </authorList>
    </citation>
    <scope>NUCLEOTIDE SEQUENCE [LARGE SCALE GENOMIC DNA]</scope>
    <source>
        <strain evidence="2 3">BN140078</strain>
    </source>
</reference>
<protein>
    <submittedName>
        <fullName evidence="2">DUF4175 domain-containing protein</fullName>
    </submittedName>
</protein>
<organism evidence="2 3">
    <name type="scientific">Chitinophaga agrisoli</name>
    <dbReference type="NCBI Taxonomy" id="2607653"/>
    <lineage>
        <taxon>Bacteria</taxon>
        <taxon>Pseudomonadati</taxon>
        <taxon>Bacteroidota</taxon>
        <taxon>Chitinophagia</taxon>
        <taxon>Chitinophagales</taxon>
        <taxon>Chitinophagaceae</taxon>
        <taxon>Chitinophaga</taxon>
    </lineage>
</organism>
<evidence type="ECO:0000256" key="1">
    <source>
        <dbReference type="SAM" id="Phobius"/>
    </source>
</evidence>
<gene>
    <name evidence="2" type="ORF">F0L74_02745</name>
</gene>
<dbReference type="AlphaFoldDB" id="A0A5B2W3P5"/>
<feature type="transmembrane region" description="Helical" evidence="1">
    <location>
        <begin position="130"/>
        <end position="149"/>
    </location>
</feature>
<evidence type="ECO:0000313" key="2">
    <source>
        <dbReference type="EMBL" id="KAA2244899.1"/>
    </source>
</evidence>
<keyword evidence="1" id="KW-0472">Membrane</keyword>
<sequence>MAEQTPIHMIHAFGQRWQLYRLISRILLALTIAAVVSGIIYMVHGSPWWALPVTVAALLGLLLPARSWRVTENDVIRYFNVTYPELEESAGLLLQPQDNLALLEQLQAAKIRQALTGIHPQPPLRTQLRLSIWAFIAGIMLAAAAFRWGPLPAPHTLKSGRPAKTAAINETRPPEIAAVTITIQPPAYTGKSKRQQQQLGLEVEEGATVFWQLHTNQAAASLSLVFNDSLRLPLQPTDKTATLWEGRTTIARNGFYQLQLGGKLSDLYKISIIKDQPPVITIQTPKPYTTIDYGEPQRVALKLNVTDDYGITGATIQATVASGSGEAVKFKEQPIAFDASFGGARTQYALEKSLNLAALGMEPGGELYFYIQATDNHRQTARSGVYMVVLPDTAQLMNIEGMANSLNLKPEYFRSQRQIIIETEQLIRDKDTLSEKLFKSRSNDLGIDQRLLRLRYGKFLGEETETNIGDERVSDEDHDHQSNDAKDFNNAEKIIDQFSHKHDIAEDATFFDPETKSQLKATLTEMWNAELRLRTFKPQEALPYEYKALRLLKDLQQKSRAYVAKTSVKTPPLKPEKRLTGELDRIITPVTQRGYEQGSAATDQLAYALAVLETLKTGGGASSPNLASDPNAIPGPSGLKILQQAAQQMSRQATANPARYLAALQAMRQLITALEQRQPADAAAITLAAQSIYSLLPAPARLPFAGNLTTGISLSQQYFMNLNQP</sequence>
<comment type="caution">
    <text evidence="2">The sequence shown here is derived from an EMBL/GenBank/DDBJ whole genome shotgun (WGS) entry which is preliminary data.</text>
</comment>
<dbReference type="EMBL" id="VUOC01000001">
    <property type="protein sequence ID" value="KAA2244899.1"/>
    <property type="molecule type" value="Genomic_DNA"/>
</dbReference>
<evidence type="ECO:0000313" key="3">
    <source>
        <dbReference type="Proteomes" id="UP000324611"/>
    </source>
</evidence>
<keyword evidence="1" id="KW-0812">Transmembrane</keyword>
<keyword evidence="1" id="KW-1133">Transmembrane helix</keyword>
<feature type="transmembrane region" description="Helical" evidence="1">
    <location>
        <begin position="22"/>
        <end position="43"/>
    </location>
</feature>
<keyword evidence="3" id="KW-1185">Reference proteome</keyword>
<feature type="transmembrane region" description="Helical" evidence="1">
    <location>
        <begin position="49"/>
        <end position="68"/>
    </location>
</feature>